<feature type="region of interest" description="Disordered" evidence="1">
    <location>
        <begin position="1"/>
        <end position="123"/>
    </location>
</feature>
<accession>A0A9P4NGD2</accession>
<evidence type="ECO:0000313" key="3">
    <source>
        <dbReference type="Proteomes" id="UP000800235"/>
    </source>
</evidence>
<comment type="caution">
    <text evidence="2">The sequence shown here is derived from an EMBL/GenBank/DDBJ whole genome shotgun (WGS) entry which is preliminary data.</text>
</comment>
<feature type="compositionally biased region" description="Pro residues" evidence="1">
    <location>
        <begin position="53"/>
        <end position="62"/>
    </location>
</feature>
<proteinExistence type="predicted"/>
<feature type="compositionally biased region" description="Basic residues" evidence="1">
    <location>
        <begin position="1"/>
        <end position="18"/>
    </location>
</feature>
<feature type="compositionally biased region" description="Polar residues" evidence="1">
    <location>
        <begin position="263"/>
        <end position="275"/>
    </location>
</feature>
<reference evidence="2" key="1">
    <citation type="journal article" date="2020" name="Stud. Mycol.">
        <title>101 Dothideomycetes genomes: a test case for predicting lifestyles and emergence of pathogens.</title>
        <authorList>
            <person name="Haridas S."/>
            <person name="Albert R."/>
            <person name="Binder M."/>
            <person name="Bloem J."/>
            <person name="Labutti K."/>
            <person name="Salamov A."/>
            <person name="Andreopoulos B."/>
            <person name="Baker S."/>
            <person name="Barry K."/>
            <person name="Bills G."/>
            <person name="Bluhm B."/>
            <person name="Cannon C."/>
            <person name="Castanera R."/>
            <person name="Culley D."/>
            <person name="Daum C."/>
            <person name="Ezra D."/>
            <person name="Gonzalez J."/>
            <person name="Henrissat B."/>
            <person name="Kuo A."/>
            <person name="Liang C."/>
            <person name="Lipzen A."/>
            <person name="Lutzoni F."/>
            <person name="Magnuson J."/>
            <person name="Mondo S."/>
            <person name="Nolan M."/>
            <person name="Ohm R."/>
            <person name="Pangilinan J."/>
            <person name="Park H.-J."/>
            <person name="Ramirez L."/>
            <person name="Alfaro M."/>
            <person name="Sun H."/>
            <person name="Tritt A."/>
            <person name="Yoshinaga Y."/>
            <person name="Zwiers L.-H."/>
            <person name="Turgeon B."/>
            <person name="Goodwin S."/>
            <person name="Spatafora J."/>
            <person name="Crous P."/>
            <person name="Grigoriev I."/>
        </authorList>
    </citation>
    <scope>NUCLEOTIDE SEQUENCE</scope>
    <source>
        <strain evidence="2">CBS 130266</strain>
    </source>
</reference>
<dbReference type="EMBL" id="MU007112">
    <property type="protein sequence ID" value="KAF2420202.1"/>
    <property type="molecule type" value="Genomic_DNA"/>
</dbReference>
<evidence type="ECO:0000313" key="2">
    <source>
        <dbReference type="EMBL" id="KAF2420202.1"/>
    </source>
</evidence>
<sequence>MDHYRMSRHTKTLTRHPLGKLPTTPIPTKAGTGNGLPPLPPRHAPTGEQDENNPPPLPPRPAPAKVQKEDEPPPLPPRNLAKNSKRTGRIMRTSAPKISPDVIRLHPEPNPQHGPSKVEETEPSEISFSSAIHGTELGDDTGFDQPIIHGISHDGRTVYKMVALPSVHTTEALDTALANLLNSRQTVNSTTVSNKRAKDERNEREEDKDSSYDEESDGFSLSFESVAPLTTPLRSHEHRKPLVEHALVHGQITNSRRRRHVDPNQSSRRMSYSSDIPDSTLANLLVAAEDPRDDLLRRTPGHKQGLVTVREWTDVRGVDLVDMRTPTDASKEVSMSLLVTTDQNDPPSSTSRKVWAQAPLMRENTAVSLLIEPQDSSSLRAANSMEAAGIKHSYQGSGHDRVRRLLHRTAHPVGRHAQLLTDPENDKAKVERFRTFERFRGRKAEK</sequence>
<feature type="region of interest" description="Disordered" evidence="1">
    <location>
        <begin position="187"/>
        <end position="218"/>
    </location>
</feature>
<evidence type="ECO:0000256" key="1">
    <source>
        <dbReference type="SAM" id="MobiDB-lite"/>
    </source>
</evidence>
<gene>
    <name evidence="2" type="ORF">EJ08DRAFT_30401</name>
</gene>
<dbReference type="AlphaFoldDB" id="A0A9P4NGD2"/>
<dbReference type="Proteomes" id="UP000800235">
    <property type="component" value="Unassembled WGS sequence"/>
</dbReference>
<feature type="region of interest" description="Disordered" evidence="1">
    <location>
        <begin position="253"/>
        <end position="275"/>
    </location>
</feature>
<feature type="compositionally biased region" description="Basic and acidic residues" evidence="1">
    <location>
        <begin position="196"/>
        <end position="211"/>
    </location>
</feature>
<name>A0A9P4NGD2_9PEZI</name>
<keyword evidence="3" id="KW-1185">Reference proteome</keyword>
<protein>
    <submittedName>
        <fullName evidence="2">Uncharacterized protein</fullName>
    </submittedName>
</protein>
<organism evidence="2 3">
    <name type="scientific">Tothia fuscella</name>
    <dbReference type="NCBI Taxonomy" id="1048955"/>
    <lineage>
        <taxon>Eukaryota</taxon>
        <taxon>Fungi</taxon>
        <taxon>Dikarya</taxon>
        <taxon>Ascomycota</taxon>
        <taxon>Pezizomycotina</taxon>
        <taxon>Dothideomycetes</taxon>
        <taxon>Pleosporomycetidae</taxon>
        <taxon>Venturiales</taxon>
        <taxon>Cylindrosympodiaceae</taxon>
        <taxon>Tothia</taxon>
    </lineage>
</organism>